<evidence type="ECO:0000256" key="1">
    <source>
        <dbReference type="RuleBase" id="RU000363"/>
    </source>
</evidence>
<dbReference type="InterPro" id="IPR055280">
    <property type="entry name" value="TIC32"/>
</dbReference>
<dbReference type="Pfam" id="PF00106">
    <property type="entry name" value="adh_short"/>
    <property type="match status" value="1"/>
</dbReference>
<dbReference type="AlphaFoldDB" id="A0ABD3CFF7"/>
<dbReference type="CDD" id="cd05327">
    <property type="entry name" value="retinol-DH_like_SDR_c_like"/>
    <property type="match status" value="1"/>
</dbReference>
<dbReference type="PRINTS" id="PR00080">
    <property type="entry name" value="SDRFAMILY"/>
</dbReference>
<comment type="caution">
    <text evidence="2">The sequence shown here is derived from an EMBL/GenBank/DDBJ whole genome shotgun (WGS) entry which is preliminary data.</text>
</comment>
<reference evidence="3" key="1">
    <citation type="journal article" date="2024" name="IScience">
        <title>Strigolactones Initiate the Formation of Haustorium-like Structures in Castilleja.</title>
        <authorList>
            <person name="Buerger M."/>
            <person name="Peterson D."/>
            <person name="Chory J."/>
        </authorList>
    </citation>
    <scope>NUCLEOTIDE SEQUENCE [LARGE SCALE GENOMIC DNA]</scope>
</reference>
<dbReference type="Proteomes" id="UP001632038">
    <property type="component" value="Unassembled WGS sequence"/>
</dbReference>
<dbReference type="PANTHER" id="PTHR48476">
    <property type="entry name" value="SHORT-CHAIN DEHYDROGENASE TIC 32, CHLOROPLASTIC-LIKE"/>
    <property type="match status" value="1"/>
</dbReference>
<proteinExistence type="inferred from homology"/>
<keyword evidence="2" id="KW-0560">Oxidoreductase</keyword>
<dbReference type="Gene3D" id="3.40.50.720">
    <property type="entry name" value="NAD(P)-binding Rossmann-like Domain"/>
    <property type="match status" value="1"/>
</dbReference>
<gene>
    <name evidence="2" type="primary">TIC32B_2</name>
    <name evidence="2" type="ORF">CASFOL_027659</name>
</gene>
<keyword evidence="3" id="KW-1185">Reference proteome</keyword>
<name>A0ABD3CFF7_9LAMI</name>
<dbReference type="PANTHER" id="PTHR48476:SF1">
    <property type="entry name" value="SHORT-CHAIN DEHYDROGENASE TIC 32, CHLOROPLASTIC-LIKE"/>
    <property type="match status" value="1"/>
</dbReference>
<organism evidence="2 3">
    <name type="scientific">Castilleja foliolosa</name>
    <dbReference type="NCBI Taxonomy" id="1961234"/>
    <lineage>
        <taxon>Eukaryota</taxon>
        <taxon>Viridiplantae</taxon>
        <taxon>Streptophyta</taxon>
        <taxon>Embryophyta</taxon>
        <taxon>Tracheophyta</taxon>
        <taxon>Spermatophyta</taxon>
        <taxon>Magnoliopsida</taxon>
        <taxon>eudicotyledons</taxon>
        <taxon>Gunneridae</taxon>
        <taxon>Pentapetalae</taxon>
        <taxon>asterids</taxon>
        <taxon>lamiids</taxon>
        <taxon>Lamiales</taxon>
        <taxon>Orobanchaceae</taxon>
        <taxon>Pedicularideae</taxon>
        <taxon>Castillejinae</taxon>
        <taxon>Castilleja</taxon>
    </lineage>
</organism>
<dbReference type="SUPFAM" id="SSF51735">
    <property type="entry name" value="NAD(P)-binding Rossmann-fold domains"/>
    <property type="match status" value="1"/>
</dbReference>
<dbReference type="EC" id="1.1.1.300" evidence="2"/>
<evidence type="ECO:0000313" key="2">
    <source>
        <dbReference type="EMBL" id="KAL3628613.1"/>
    </source>
</evidence>
<protein>
    <submittedName>
        <fullName evidence="2">Short-chain dehydrogenase TIC 32 B, chloroplastic</fullName>
        <ecNumber evidence="2">1.1.1.300</ecNumber>
    </submittedName>
</protein>
<comment type="similarity">
    <text evidence="1">Belongs to the short-chain dehydrogenases/reductases (SDR) family.</text>
</comment>
<dbReference type="GO" id="GO:0052650">
    <property type="term" value="F:all-trans-retinol dehydrogenase (NADP+) activity"/>
    <property type="evidence" value="ECO:0007669"/>
    <property type="project" value="UniProtKB-EC"/>
</dbReference>
<dbReference type="InterPro" id="IPR036291">
    <property type="entry name" value="NAD(P)-bd_dom_sf"/>
</dbReference>
<evidence type="ECO:0000313" key="3">
    <source>
        <dbReference type="Proteomes" id="UP001632038"/>
    </source>
</evidence>
<dbReference type="EMBL" id="JAVIJP010000036">
    <property type="protein sequence ID" value="KAL3628613.1"/>
    <property type="molecule type" value="Genomic_DNA"/>
</dbReference>
<accession>A0ABD3CFF7</accession>
<dbReference type="InterPro" id="IPR002347">
    <property type="entry name" value="SDR_fam"/>
</dbReference>
<sequence>MMTRKPGRSGFGSASTAEQVTQGIDATNLTAIITGGASGIGLETARVLALRNAYVFIAARNIEAANEAKKLILKDHKNARVDVLKLDMASVKSIKAFVDNFIALNLPLNILINNAGIMFCPYQLSEDGVEIQFATNHLGHFYLTNLLLDKMKETASSTGVEGRIVNLSSIAHNYTYKGGIRFEKINDKKRYNDKKAYGQSKLANILHTNELTRRFKAEGANITANAVHPGLIMTKLFQYSGIWMKIFKLFTSILLWKNIHQGAATTCYVALHPSLKGVSGKYFADCNELKPSRLARNEVLAKGLWEFSTKLVNEAKKIT</sequence>
<dbReference type="PRINTS" id="PR00081">
    <property type="entry name" value="GDHRDH"/>
</dbReference>